<comment type="caution">
    <text evidence="1">The sequence shown here is derived from an EMBL/GenBank/DDBJ whole genome shotgun (WGS) entry which is preliminary data.</text>
</comment>
<dbReference type="Proteomes" id="UP000286097">
    <property type="component" value="Unassembled WGS sequence"/>
</dbReference>
<gene>
    <name evidence="1" type="ORF">DD237_007868</name>
</gene>
<dbReference type="AlphaFoldDB" id="A0A425C3F4"/>
<proteinExistence type="predicted"/>
<dbReference type="VEuPathDB" id="FungiDB:DD237_007868"/>
<sequence>MENASEEVVYVTKIAENRVMGGARGSLRLKRLVCHFYRQQVVYRPLSHVKTPSYSVVIATVRRQKDDANKCGTTASGGAILSLERHLHLLFNAMICYCFASNCCLQDVEFAIGFETFDASLGLQTFFEKLWLLVVSLRSSEYGRLGQITSCCDI</sequence>
<reference evidence="1 2" key="1">
    <citation type="submission" date="2018-06" db="EMBL/GenBank/DDBJ databases">
        <title>Comparative genomics of downy mildews reveals potential adaptations to biotrophy.</title>
        <authorList>
            <person name="Fletcher K."/>
            <person name="Klosterman S.J."/>
            <person name="Derevnina L."/>
            <person name="Martin F."/>
            <person name="Koike S."/>
            <person name="Reyes Chin-Wo S."/>
            <person name="Mou B."/>
            <person name="Michelmore R."/>
        </authorList>
    </citation>
    <scope>NUCLEOTIDE SEQUENCE [LARGE SCALE GENOMIC DNA]</scope>
    <source>
        <strain evidence="1 2">R13</strain>
    </source>
</reference>
<accession>A0A425C3F4</accession>
<name>A0A425C3F4_9STRA</name>
<protein>
    <submittedName>
        <fullName evidence="1">Uncharacterized protein</fullName>
    </submittedName>
</protein>
<dbReference type="EMBL" id="QKXF01000417">
    <property type="protein sequence ID" value="RQM11546.1"/>
    <property type="molecule type" value="Genomic_DNA"/>
</dbReference>
<evidence type="ECO:0000313" key="2">
    <source>
        <dbReference type="Proteomes" id="UP000286097"/>
    </source>
</evidence>
<evidence type="ECO:0000313" key="1">
    <source>
        <dbReference type="EMBL" id="RQM11546.1"/>
    </source>
</evidence>
<organism evidence="1 2">
    <name type="scientific">Peronospora effusa</name>
    <dbReference type="NCBI Taxonomy" id="542832"/>
    <lineage>
        <taxon>Eukaryota</taxon>
        <taxon>Sar</taxon>
        <taxon>Stramenopiles</taxon>
        <taxon>Oomycota</taxon>
        <taxon>Peronosporomycetes</taxon>
        <taxon>Peronosporales</taxon>
        <taxon>Peronosporaceae</taxon>
        <taxon>Peronospora</taxon>
    </lineage>
</organism>